<dbReference type="RefSeq" id="WP_075819400.1">
    <property type="nucleotide sequence ID" value="NZ_CAJUTZ010000015.1"/>
</dbReference>
<keyword evidence="2" id="KW-1185">Reference proteome</keyword>
<protein>
    <submittedName>
        <fullName evidence="1">Uncharacterized protein</fullName>
    </submittedName>
</protein>
<proteinExistence type="predicted"/>
<evidence type="ECO:0000313" key="2">
    <source>
        <dbReference type="Proteomes" id="UP000186341"/>
    </source>
</evidence>
<dbReference type="Proteomes" id="UP000186341">
    <property type="component" value="Unassembled WGS sequence"/>
</dbReference>
<organism evidence="1 2">
    <name type="scientific">Ileibacterium valens</name>
    <dbReference type="NCBI Taxonomy" id="1862668"/>
    <lineage>
        <taxon>Bacteria</taxon>
        <taxon>Bacillati</taxon>
        <taxon>Bacillota</taxon>
        <taxon>Erysipelotrichia</taxon>
        <taxon>Erysipelotrichales</taxon>
        <taxon>Erysipelotrichaceae</taxon>
        <taxon>Ileibacterium</taxon>
    </lineage>
</organism>
<sequence length="104" mass="11700">MLFNLFLGLTGAAVIVYFTMKAWQAPNGFKATYLITLPENIQVDPSEIAELSKAAKWHKIRDGQFKGESKISEEALRKLVSEAYSDVPEKDIKVYNAYSGYFGM</sequence>
<comment type="caution">
    <text evidence="1">The sequence shown here is derived from an EMBL/GenBank/DDBJ whole genome shotgun (WGS) entry which is preliminary data.</text>
</comment>
<dbReference type="GeneID" id="82202815"/>
<dbReference type="OrthoDB" id="2297535at2"/>
<name>A0A1U7NG54_9FIRM</name>
<evidence type="ECO:0000313" key="1">
    <source>
        <dbReference type="EMBL" id="OLU39607.1"/>
    </source>
</evidence>
<reference evidence="1 2" key="1">
    <citation type="submission" date="2016-11" db="EMBL/GenBank/DDBJ databases">
        <title>Description of two novel members of the family Erysipelotrichaceae: Ileibacterium lipovorans gen. nov., sp. nov. and Dubosiella newyorkensis, gen. nov., sp. nov.</title>
        <authorList>
            <person name="Cox L.M."/>
            <person name="Sohn J."/>
            <person name="Tyrrell K.L."/>
            <person name="Citron D.M."/>
            <person name="Lawson P.A."/>
            <person name="Patel N.B."/>
            <person name="Iizumi T."/>
            <person name="Perez-Perez G.I."/>
            <person name="Goldstein E.J."/>
            <person name="Blaser M.J."/>
        </authorList>
    </citation>
    <scope>NUCLEOTIDE SEQUENCE [LARGE SCALE GENOMIC DNA]</scope>
    <source>
        <strain evidence="1 2">NYU-BL-A3</strain>
    </source>
</reference>
<accession>A0A1U7NG54</accession>
<gene>
    <name evidence="1" type="ORF">BO222_06310</name>
</gene>
<dbReference type="AlphaFoldDB" id="A0A1U7NG54"/>
<dbReference type="EMBL" id="MPJW01000131">
    <property type="protein sequence ID" value="OLU39607.1"/>
    <property type="molecule type" value="Genomic_DNA"/>
</dbReference>